<feature type="non-terminal residue" evidence="1">
    <location>
        <position position="1"/>
    </location>
</feature>
<dbReference type="Proteomes" id="UP000008367">
    <property type="component" value="Unassembled WGS sequence"/>
</dbReference>
<dbReference type="AlphaFoldDB" id="A0A454CR94"/>
<organism evidence="1 2">
    <name type="scientific">Vibrio harveyi</name>
    <name type="common">Beneckea harveyi</name>
    <dbReference type="NCBI Taxonomy" id="669"/>
    <lineage>
        <taxon>Bacteria</taxon>
        <taxon>Pseudomonadati</taxon>
        <taxon>Pseudomonadota</taxon>
        <taxon>Gammaproteobacteria</taxon>
        <taxon>Vibrionales</taxon>
        <taxon>Vibrionaceae</taxon>
        <taxon>Vibrio</taxon>
    </lineage>
</organism>
<name>A0A454CR94_VIBHA</name>
<evidence type="ECO:0000313" key="1">
    <source>
        <dbReference type="EMBL" id="EKM28898.1"/>
    </source>
</evidence>
<dbReference type="EMBL" id="AJSR01002331">
    <property type="protein sequence ID" value="EKM28898.1"/>
    <property type="molecule type" value="Genomic_DNA"/>
</dbReference>
<gene>
    <name evidence="1" type="ORF">VCHENC02_5242B</name>
</gene>
<evidence type="ECO:0000313" key="2">
    <source>
        <dbReference type="Proteomes" id="UP000008367"/>
    </source>
</evidence>
<reference evidence="1 2" key="1">
    <citation type="submission" date="2012-10" db="EMBL/GenBank/DDBJ databases">
        <title>Genome sequence of Vibrio Cholerae HENC-02.</title>
        <authorList>
            <person name="Eppinger M."/>
            <person name="Hasan N.A."/>
            <person name="Sengamalay N."/>
            <person name="Hine E."/>
            <person name="Su Q."/>
            <person name="Daugherty S.C."/>
            <person name="Young S."/>
            <person name="Sadzewicz L."/>
            <person name="Tallon L."/>
            <person name="Cebula T.A."/>
            <person name="Ravel J."/>
            <person name="Colwell R.R."/>
        </authorList>
    </citation>
    <scope>NUCLEOTIDE SEQUENCE [LARGE SCALE GENOMIC DNA]</scope>
    <source>
        <strain evidence="1 2">HENC-02</strain>
    </source>
</reference>
<protein>
    <submittedName>
        <fullName evidence="1">Uncharacterized protein</fullName>
    </submittedName>
</protein>
<comment type="caution">
    <text evidence="1">The sequence shown here is derived from an EMBL/GenBank/DDBJ whole genome shotgun (WGS) entry which is preliminary data.</text>
</comment>
<proteinExistence type="predicted"/>
<accession>A0A454CR94</accession>
<sequence>LSLSVSAVFKGELFSLAAAMLFGK</sequence>